<dbReference type="RefSeq" id="WP_038464068.1">
    <property type="nucleotide sequence ID" value="NZ_CP008941.1"/>
</dbReference>
<dbReference type="OrthoDB" id="8505390at2"/>
<reference evidence="2 3" key="1">
    <citation type="submission" date="2014-07" db="EMBL/GenBank/DDBJ databases">
        <title>Comparative genomic insights into amoeba endosymbionts belonging to the families of Holosporaceae and Candidatus Midichloriaceae within Rickettsiales.</title>
        <authorList>
            <person name="Wang Z."/>
            <person name="Wu M."/>
        </authorList>
    </citation>
    <scope>NUCLEOTIDE SEQUENCE [LARGE SCALE GENOMIC DNA]</scope>
    <source>
        <strain evidence="2">PRA3</strain>
    </source>
</reference>
<dbReference type="KEGG" id="paca:ID47_04060"/>
<gene>
    <name evidence="2" type="ORF">ID47_04060</name>
</gene>
<protein>
    <submittedName>
        <fullName evidence="2">Uncharacterized protein</fullName>
    </submittedName>
</protein>
<keyword evidence="1" id="KW-0732">Signal</keyword>
<evidence type="ECO:0000256" key="1">
    <source>
        <dbReference type="SAM" id="SignalP"/>
    </source>
</evidence>
<evidence type="ECO:0000313" key="3">
    <source>
        <dbReference type="Proteomes" id="UP000028926"/>
    </source>
</evidence>
<dbReference type="Proteomes" id="UP000028926">
    <property type="component" value="Chromosome"/>
</dbReference>
<dbReference type="EMBL" id="CP008941">
    <property type="protein sequence ID" value="AIK96093.1"/>
    <property type="molecule type" value="Genomic_DNA"/>
</dbReference>
<dbReference type="HOGENOM" id="CLU_2407823_0_0_5"/>
<keyword evidence="3" id="KW-1185">Reference proteome</keyword>
<dbReference type="AlphaFoldDB" id="A0A077AWR9"/>
<accession>A0A077AWR9</accession>
<sequence>MMNKTFFSIAAFMIALTSNTFACESMALDPIYKYDDCINKVKETFKKRANYFKTSTEAEKAVLMEDIAEMAQYEEHRCQKTCRDAPQTAVAD</sequence>
<evidence type="ECO:0000313" key="2">
    <source>
        <dbReference type="EMBL" id="AIK96093.1"/>
    </source>
</evidence>
<proteinExistence type="predicted"/>
<name>A0A077AWR9_9PROT</name>
<feature type="chain" id="PRO_5001717086" evidence="1">
    <location>
        <begin position="23"/>
        <end position="92"/>
    </location>
</feature>
<organism evidence="2 3">
    <name type="scientific">Candidatus Odyssella acanthamoebae</name>
    <dbReference type="NCBI Taxonomy" id="91604"/>
    <lineage>
        <taxon>Bacteria</taxon>
        <taxon>Pseudomonadati</taxon>
        <taxon>Pseudomonadota</taxon>
        <taxon>Alphaproteobacteria</taxon>
        <taxon>Holosporales</taxon>
        <taxon>Candidatus Paracaedibacteraceae</taxon>
        <taxon>Candidatus Odyssella</taxon>
    </lineage>
</organism>
<feature type="signal peptide" evidence="1">
    <location>
        <begin position="1"/>
        <end position="22"/>
    </location>
</feature>